<accession>A0A8J4VIE3</accession>
<reference evidence="2" key="1">
    <citation type="submission" date="2020-03" db="EMBL/GenBank/DDBJ databases">
        <title>Castanea mollissima Vanexum genome sequencing.</title>
        <authorList>
            <person name="Staton M."/>
        </authorList>
    </citation>
    <scope>NUCLEOTIDE SEQUENCE</scope>
    <source>
        <tissue evidence="2">Leaf</tissue>
    </source>
</reference>
<dbReference type="PANTHER" id="PTHR45444:SF3">
    <property type="entry name" value="XANTHINE DEHYDROGENASE"/>
    <property type="match status" value="1"/>
</dbReference>
<feature type="domain" description="Aldehyde oxidase/xanthine dehydrogenase second molybdopterin binding" evidence="1">
    <location>
        <begin position="11"/>
        <end position="184"/>
    </location>
</feature>
<evidence type="ECO:0000259" key="1">
    <source>
        <dbReference type="Pfam" id="PF20256"/>
    </source>
</evidence>
<keyword evidence="3" id="KW-1185">Reference proteome</keyword>
<dbReference type="AlphaFoldDB" id="A0A8J4VIE3"/>
<dbReference type="EMBL" id="JRKL02002871">
    <property type="protein sequence ID" value="KAF3957265.1"/>
    <property type="molecule type" value="Genomic_DNA"/>
</dbReference>
<evidence type="ECO:0000313" key="3">
    <source>
        <dbReference type="Proteomes" id="UP000737018"/>
    </source>
</evidence>
<name>A0A8J4VIE3_9ROSI</name>
<sequence length="273" mass="29654">MCVVFVVLPNQVPNSSPTAASASSDIYGSAVLDACEQIKARMAPIASEHNFDSFAKLANACYMARIDLSAHGFYITPELDFDWKTGKGNPFKYYTYGAAFAEVEIDTLTGDFHTRAANVILDLGYSLNPAIDVGQIEGAFIQGLGWVALEELKWGDAAHKWIPPGCLYTCGPGSYKIPSMNDVPFKFNVSLLKGHPNVKAIHSSKAVGEPPFFLASAVFFAIKDAITAARAEVGCNDWFPLDNPATPERIRMACLDEFTAPFISSDFHPKLSV</sequence>
<protein>
    <recommendedName>
        <fullName evidence="1">Aldehyde oxidase/xanthine dehydrogenase second molybdopterin binding domain-containing protein</fullName>
    </recommendedName>
</protein>
<dbReference type="PANTHER" id="PTHR45444">
    <property type="entry name" value="XANTHINE DEHYDROGENASE"/>
    <property type="match status" value="1"/>
</dbReference>
<dbReference type="Pfam" id="PF20256">
    <property type="entry name" value="MoCoBD_2"/>
    <property type="match status" value="1"/>
</dbReference>
<dbReference type="SUPFAM" id="SSF56003">
    <property type="entry name" value="Molybdenum cofactor-binding domain"/>
    <property type="match status" value="1"/>
</dbReference>
<proteinExistence type="predicted"/>
<dbReference type="Gene3D" id="3.30.365.10">
    <property type="entry name" value="Aldehyde oxidase/xanthine dehydrogenase, molybdopterin binding domain"/>
    <property type="match status" value="2"/>
</dbReference>
<dbReference type="Proteomes" id="UP000737018">
    <property type="component" value="Unassembled WGS sequence"/>
</dbReference>
<dbReference type="OrthoDB" id="8300278at2759"/>
<dbReference type="FunFam" id="3.30.365.10:FF:000004">
    <property type="entry name" value="Xanthine dehydrogenase oxidase"/>
    <property type="match status" value="1"/>
</dbReference>
<dbReference type="InterPro" id="IPR037165">
    <property type="entry name" value="AldOxase/xan_DH_Mopterin-bd_sf"/>
</dbReference>
<evidence type="ECO:0000313" key="2">
    <source>
        <dbReference type="EMBL" id="KAF3957265.1"/>
    </source>
</evidence>
<dbReference type="GO" id="GO:0016491">
    <property type="term" value="F:oxidoreductase activity"/>
    <property type="evidence" value="ECO:0007669"/>
    <property type="project" value="InterPro"/>
</dbReference>
<comment type="caution">
    <text evidence="2">The sequence shown here is derived from an EMBL/GenBank/DDBJ whole genome shotgun (WGS) entry which is preliminary data.</text>
</comment>
<organism evidence="2 3">
    <name type="scientific">Castanea mollissima</name>
    <name type="common">Chinese chestnut</name>
    <dbReference type="NCBI Taxonomy" id="60419"/>
    <lineage>
        <taxon>Eukaryota</taxon>
        <taxon>Viridiplantae</taxon>
        <taxon>Streptophyta</taxon>
        <taxon>Embryophyta</taxon>
        <taxon>Tracheophyta</taxon>
        <taxon>Spermatophyta</taxon>
        <taxon>Magnoliopsida</taxon>
        <taxon>eudicotyledons</taxon>
        <taxon>Gunneridae</taxon>
        <taxon>Pentapetalae</taxon>
        <taxon>rosids</taxon>
        <taxon>fabids</taxon>
        <taxon>Fagales</taxon>
        <taxon>Fagaceae</taxon>
        <taxon>Castanea</taxon>
    </lineage>
</organism>
<dbReference type="GO" id="GO:0005506">
    <property type="term" value="F:iron ion binding"/>
    <property type="evidence" value="ECO:0007669"/>
    <property type="project" value="InterPro"/>
</dbReference>
<dbReference type="InterPro" id="IPR046867">
    <property type="entry name" value="AldOxase/xan_DH_MoCoBD2"/>
</dbReference>
<gene>
    <name evidence="2" type="ORF">CMV_017707</name>
</gene>
<dbReference type="InterPro" id="IPR016208">
    <property type="entry name" value="Ald_Oxase/xanthine_DH-like"/>
</dbReference>